<dbReference type="Proteomes" id="UP000284508">
    <property type="component" value="Unassembled WGS sequence"/>
</dbReference>
<dbReference type="Pfam" id="PF00294">
    <property type="entry name" value="PfkB"/>
    <property type="match status" value="1"/>
</dbReference>
<evidence type="ECO:0000256" key="7">
    <source>
        <dbReference type="ARBA" id="ARBA00022777"/>
    </source>
</evidence>
<dbReference type="InterPro" id="IPR011611">
    <property type="entry name" value="PfkB_dom"/>
</dbReference>
<feature type="active site" description="Proton acceptor" evidence="14">
    <location>
        <position position="343"/>
    </location>
</feature>
<reference evidence="32 36" key="5">
    <citation type="submission" date="2018-06" db="EMBL/GenBank/DDBJ databases">
        <authorList>
            <consortium name="Pathogen Informatics"/>
            <person name="Doyle S."/>
        </authorList>
    </citation>
    <scope>NUCLEOTIDE SEQUENCE [LARGE SCALE GENOMIC DNA]</scope>
    <source>
        <strain evidence="32 36">NCTC9075</strain>
    </source>
</reference>
<evidence type="ECO:0000313" key="17">
    <source>
        <dbReference type="EMBL" id="EFL9839690.1"/>
    </source>
</evidence>
<reference evidence="25 44" key="14">
    <citation type="journal article" date="2020" name="J. Appl. Microbiol.">
        <title>Genetic characterization of Shigatoxigenic and enteropathogenic Escherichia coli O80:H2 from diarrheic and septicemic calves and relatedness to human Shigatoxigenic E. coli O80:H2.</title>
        <authorList>
            <person name="Habets A."/>
            <person name="Crombe F."/>
            <person name="Nakamura K."/>
            <person name="Guerin V."/>
            <person name="De Rauw K."/>
            <person name="Pierard D."/>
            <person name="Saulmont M."/>
            <person name="Hayashi T."/>
            <person name="Mainil J.G."/>
            <person name="Thiry D."/>
        </authorList>
    </citation>
    <scope>NUCLEOTIDE SEQUENCE [LARGE SCALE GENOMIC DNA]</scope>
    <source>
        <strain evidence="26">EH3306</strain>
        <strain evidence="25 44">EH3307</strain>
    </source>
</reference>
<dbReference type="SUPFAM" id="SSF46785">
    <property type="entry name" value="Winged helix' DNA-binding domain"/>
    <property type="match status" value="1"/>
</dbReference>
<evidence type="ECO:0000313" key="39">
    <source>
        <dbReference type="Proteomes" id="UP000288730"/>
    </source>
</evidence>
<reference evidence="20" key="3">
    <citation type="journal article" date="2018" name="Genome Biol.">
        <title>SKESA: strategic k-mer extension for scrupulous assemblies.</title>
        <authorList>
            <person name="Souvorov A."/>
            <person name="Agarwala R."/>
            <person name="Lipman D.J."/>
        </authorList>
    </citation>
    <scope>NUCLEOTIDE SEQUENCE [LARGE SCALE GENOMIC DNA]</scope>
    <source>
        <strain evidence="21">C0382</strain>
        <strain evidence="22">EC00605</strain>
        <strain evidence="20">EC00763</strain>
    </source>
</reference>
<dbReference type="Gene3D" id="1.10.10.10">
    <property type="entry name" value="Winged helix-like DNA-binding domain superfamily/Winged helix DNA-binding domain"/>
    <property type="match status" value="1"/>
</dbReference>
<dbReference type="Proteomes" id="UP000291778">
    <property type="component" value="Unassembled WGS sequence"/>
</dbReference>
<dbReference type="GO" id="GO:0004747">
    <property type="term" value="F:ribokinase activity"/>
    <property type="evidence" value="ECO:0007669"/>
    <property type="project" value="UniProtKB-UniRule"/>
</dbReference>
<feature type="binding site" evidence="14">
    <location>
        <begin position="101"/>
        <end position="103"/>
    </location>
    <ligand>
        <name>substrate</name>
    </ligand>
</feature>
<evidence type="ECO:0000313" key="34">
    <source>
        <dbReference type="EMBL" id="WLM94030.1"/>
    </source>
</evidence>
<dbReference type="PANTHER" id="PTHR10584">
    <property type="entry name" value="SUGAR KINASE"/>
    <property type="match status" value="1"/>
</dbReference>
<evidence type="ECO:0000313" key="47">
    <source>
        <dbReference type="Proteomes" id="UP000543257"/>
    </source>
</evidence>
<dbReference type="Proteomes" id="UP000532204">
    <property type="component" value="Unassembled WGS sequence"/>
</dbReference>
<dbReference type="Pfam" id="PF08220">
    <property type="entry name" value="HTH_DeoR"/>
    <property type="match status" value="1"/>
</dbReference>
<keyword evidence="14" id="KW-0963">Cytoplasm</keyword>
<dbReference type="Proteomes" id="UP000523197">
    <property type="component" value="Unassembled WGS sequence"/>
</dbReference>
<evidence type="ECO:0000256" key="12">
    <source>
        <dbReference type="ARBA" id="ARBA00023163"/>
    </source>
</evidence>
<evidence type="ECO:0000313" key="40">
    <source>
        <dbReference type="Proteomes" id="UP000291778"/>
    </source>
</evidence>
<dbReference type="AlphaFoldDB" id="A0A067HQX2"/>
<dbReference type="PROSITE" id="PS00584">
    <property type="entry name" value="PFKB_KINASES_2"/>
    <property type="match status" value="1"/>
</dbReference>
<evidence type="ECO:0000313" key="29">
    <source>
        <dbReference type="EMBL" id="RRD70686.1"/>
    </source>
</evidence>
<feature type="binding site" evidence="14">
    <location>
        <begin position="342"/>
        <end position="343"/>
    </location>
    <ligand>
        <name>ATP</name>
        <dbReference type="ChEBI" id="CHEBI:30616"/>
    </ligand>
</feature>
<dbReference type="Proteomes" id="UP000540485">
    <property type="component" value="Unassembled WGS sequence"/>
</dbReference>
<dbReference type="InterPro" id="IPR001034">
    <property type="entry name" value="DeoR_HTH"/>
</dbReference>
<reference evidence="24 43" key="13">
    <citation type="journal article" date="2020" name="Int. J. Nanomedicine">
        <title>Consequences Of Long-Term Bacteria's Exposure To Silver Nanoformulations With Different PhysicoChemical Properties.</title>
        <authorList>
            <person name="Kedziora A."/>
            <person name="Wernecki M."/>
            <person name="Korzekwa K."/>
            <person name="Speruda M."/>
            <person name="Gerasymchuk Y."/>
            <person name="Lukowiak A."/>
            <person name="Bugla-Ploskonska G."/>
        </authorList>
    </citation>
    <scope>NUCLEOTIDE SEQUENCE [LARGE SCALE GENOMIC DNA]</scope>
    <source>
        <strain evidence="24 43">ATCC 11230</strain>
    </source>
</reference>
<evidence type="ECO:0000313" key="28">
    <source>
        <dbReference type="EMBL" id="RIB38352.1"/>
    </source>
</evidence>
<evidence type="ECO:0000313" key="25">
    <source>
        <dbReference type="EMBL" id="NYP88230.1"/>
    </source>
</evidence>
<dbReference type="InterPro" id="IPR029056">
    <property type="entry name" value="Ribokinase-like"/>
</dbReference>
<reference evidence="23 45" key="15">
    <citation type="submission" date="2020-05" db="EMBL/GenBank/DDBJ databases">
        <title>Epidemiological investigations into extended-spectrum beta-lactam resistant Escherichia coli ST457 carried by Australian Silver gulls identified clonal lineages that cause ExPEC disease.</title>
        <authorList>
            <person name="Nesporova K."/>
            <person name="Wyrsch E.R."/>
            <person name="Valcek A."/>
            <person name="Bitar I."/>
            <person name="Chaw K."/>
            <person name="Harris P."/>
            <person name="Hrabak J."/>
            <person name="Djordjevic S.P."/>
            <person name="Dolejska M."/>
        </authorList>
    </citation>
    <scope>NUCLEOTIDE SEQUENCE [LARGE SCALE GENOMIC DNA]</scope>
    <source>
        <strain evidence="23 45">CE1966</strain>
    </source>
</reference>
<reference evidence="17 47" key="6">
    <citation type="submission" date="2018-08" db="EMBL/GenBank/DDBJ databases">
        <authorList>
            <consortium name="GenomeTrakr network: Whole genome sequencing for foodborne pathogen traceback"/>
        </authorList>
    </citation>
    <scope>NUCLEOTIDE SEQUENCE [LARGE SCALE GENOMIC DNA]</scope>
    <source>
        <strain evidence="17 47">AZ-TG73583</strain>
    </source>
</reference>
<dbReference type="Proteomes" id="UP000372890">
    <property type="component" value="Unassembled WGS sequence"/>
</dbReference>
<dbReference type="GO" id="GO:0005524">
    <property type="term" value="F:ATP binding"/>
    <property type="evidence" value="ECO:0007669"/>
    <property type="project" value="UniProtKB-UniRule"/>
</dbReference>
<reference evidence="33 42" key="10">
    <citation type="submission" date="2019-03" db="EMBL/GenBank/DDBJ databases">
        <authorList>
            <consortium name="Pathogen Informatics"/>
        </authorList>
    </citation>
    <scope>NUCLEOTIDE SEQUENCE [LARGE SCALE GENOMIC DNA]</scope>
    <source>
        <strain evidence="33 42">NCTC9001</strain>
    </source>
</reference>
<dbReference type="GO" id="GO:0046872">
    <property type="term" value="F:metal ion binding"/>
    <property type="evidence" value="ECO:0007669"/>
    <property type="project" value="UniProtKB-KW"/>
</dbReference>
<organism evidence="33 42">
    <name type="scientific">Escherichia coli</name>
    <dbReference type="NCBI Taxonomy" id="562"/>
    <lineage>
        <taxon>Bacteria</taxon>
        <taxon>Pseudomonadati</taxon>
        <taxon>Pseudomonadota</taxon>
        <taxon>Gammaproteobacteria</taxon>
        <taxon>Enterobacterales</taxon>
        <taxon>Enterobacteriaceae</taxon>
        <taxon>Escherichia</taxon>
    </lineage>
</organism>
<evidence type="ECO:0000313" key="41">
    <source>
        <dbReference type="Proteomes" id="UP000300926"/>
    </source>
</evidence>
<evidence type="ECO:0000313" key="24">
    <source>
        <dbReference type="EMBL" id="NDR90120.1"/>
    </source>
</evidence>
<dbReference type="PRINTS" id="PR00037">
    <property type="entry name" value="HTHLACR"/>
</dbReference>
<dbReference type="EMBL" id="ABONVU020000016">
    <property type="protein sequence ID" value="EMJ5255674.1"/>
    <property type="molecule type" value="Genomic_DNA"/>
</dbReference>
<evidence type="ECO:0000256" key="6">
    <source>
        <dbReference type="ARBA" id="ARBA00022741"/>
    </source>
</evidence>
<dbReference type="EMBL" id="DABGZR010000097">
    <property type="protein sequence ID" value="HAJ0998987.1"/>
    <property type="molecule type" value="Genomic_DNA"/>
</dbReference>
<comment type="activity regulation">
    <text evidence="14">Activated by a monovalent cation that binds near, but not in, the active site. The most likely occupant of the site in vivo is potassium. Ion binding induces a conformational change that may alter substrate affinity.</text>
</comment>
<dbReference type="EMBL" id="UGEM01000004">
    <property type="protein sequence ID" value="STP19279.1"/>
    <property type="molecule type" value="Genomic_DNA"/>
</dbReference>
<keyword evidence="4 14" id="KW-0808">Transferase</keyword>
<reference evidence="30 39" key="8">
    <citation type="submission" date="2019-01" db="EMBL/GenBank/DDBJ databases">
        <title>Genomic analysis of febrile catheter-associated UTI E. coli isolates.</title>
        <authorList>
            <person name="Potter R."/>
            <person name="Zou Z."/>
            <person name="Henderson J."/>
            <person name="Dantas G."/>
        </authorList>
    </citation>
    <scope>NUCLEOTIDE SEQUENCE [LARGE SCALE GENOMIC DNA]</scope>
    <source>
        <strain evidence="30 39">29_CAASB</strain>
    </source>
</reference>
<dbReference type="SUPFAM" id="SSF53613">
    <property type="entry name" value="Ribokinase-like"/>
    <property type="match status" value="1"/>
</dbReference>
<dbReference type="SMR" id="A0A067HQX2"/>
<keyword evidence="7 14" id="KW-0418">Kinase</keyword>
<dbReference type="EMBL" id="RQTU01000058">
    <property type="protein sequence ID" value="RRD70686.1"/>
    <property type="molecule type" value="Genomic_DNA"/>
</dbReference>
<evidence type="ECO:0000313" key="45">
    <source>
        <dbReference type="Proteomes" id="UP000523197"/>
    </source>
</evidence>
<dbReference type="InterPro" id="IPR002139">
    <property type="entry name" value="Ribo/fructo_kinase"/>
</dbReference>
<evidence type="ECO:0000256" key="5">
    <source>
        <dbReference type="ARBA" id="ARBA00022723"/>
    </source>
</evidence>
<dbReference type="CDD" id="cd01174">
    <property type="entry name" value="ribokinase"/>
    <property type="match status" value="1"/>
</dbReference>
<comment type="subunit">
    <text evidence="14">Homodimer.</text>
</comment>
<dbReference type="Proteomes" id="UP000471490">
    <property type="component" value="Unassembled WGS sequence"/>
</dbReference>
<comment type="pathway">
    <text evidence="14">Carbohydrate metabolism; D-ribose degradation; D-ribose 5-phosphate from beta-D-ribopyranose: step 2/2.</text>
</comment>
<comment type="similarity">
    <text evidence="14">Belongs to the carbohydrate kinase PfkB family. Ribokinase subfamily.</text>
</comment>
<dbReference type="EMBL" id="AATJKW010000066">
    <property type="protein sequence ID" value="EFL9839690.1"/>
    <property type="molecule type" value="Genomic_DNA"/>
</dbReference>
<evidence type="ECO:0000256" key="4">
    <source>
        <dbReference type="ARBA" id="ARBA00022679"/>
    </source>
</evidence>
<dbReference type="Proteomes" id="UP000843571">
    <property type="component" value="Unassembled WGS sequence"/>
</dbReference>
<comment type="similarity">
    <text evidence="1">Belongs to the carbohydrate kinase pfkB family.</text>
</comment>
<dbReference type="Proteomes" id="UP000288730">
    <property type="component" value="Unassembled WGS sequence"/>
</dbReference>
<reference evidence="31 40" key="9">
    <citation type="submission" date="2019-02" db="EMBL/GenBank/DDBJ databases">
        <authorList>
            <person name="Slukin P."/>
            <person name="Fursova N."/>
            <person name="Ermolenko Z."/>
            <person name="Mayskaya N."/>
            <person name="Kislichkina A."/>
            <person name="Mukhina T."/>
            <person name="Sizova A."/>
            <person name="Bogun A."/>
        </authorList>
    </citation>
    <scope>NUCLEOTIDE SEQUENCE [LARGE SCALE GENOMIC DNA]</scope>
    <source>
        <strain evidence="31">SCPM-O-B-8431</strain>
        <strain evidence="40">SCPM-O-B-8431(U15)</strain>
    </source>
</reference>
<dbReference type="EMBL" id="DABBJX010000048">
    <property type="protein sequence ID" value="HAH4526866.1"/>
    <property type="molecule type" value="Genomic_DNA"/>
</dbReference>
<evidence type="ECO:0000313" key="44">
    <source>
        <dbReference type="Proteomes" id="UP000517067"/>
    </source>
</evidence>
<dbReference type="PRINTS" id="PR00990">
    <property type="entry name" value="RIBOKINASE"/>
</dbReference>
<dbReference type="EMBL" id="QXHA01001799">
    <property type="protein sequence ID" value="RIB38352.1"/>
    <property type="molecule type" value="Genomic_DNA"/>
</dbReference>
<sequence length="404" mass="43665">MKFERHHEILKRLSKFGSVKVSDLSNSLNVTKETIRSDLNELARLGYLTRCHGGAFIVLDSLDTIAKNEIAYALENYDTAQGIKKGHSTMKSQVCVIGSFNVDIISYLPRLPTIGESLLASNFIFSPGGKGCNQALAASFADTDVYFITKVGTDHFSDYAINFMNSSKIYKSIIYQTKETQTGTATILVNEGTGDNVIAIYPGANMTMSSDEITIQKEAIINSDVILLQLETNYTALQQAITLAQKNSIPVIINPAPYNDIVNELIQDVDYITPNETEAGLLSGIDVHDLESAKRAAEAIHNKGVKNTVITLGSKGSLAFDGKKFIHSPAFPAVVKNTAGAGDAFNGALASGLAKGKSLESALCYASAFASLAVETSNASDMPEHESVIHRIQSIHYQQTIFTH</sequence>
<dbReference type="PROSITE" id="PS51000">
    <property type="entry name" value="HTH_DEOR_2"/>
    <property type="match status" value="1"/>
</dbReference>
<name>A0A067HQX2_ECOLX</name>
<feature type="binding site" evidence="14">
    <location>
        <position position="376"/>
    </location>
    <ligand>
        <name>K(+)</name>
        <dbReference type="ChEBI" id="CHEBI:29103"/>
    </ligand>
</feature>
<dbReference type="GO" id="GO:0005829">
    <property type="term" value="C:cytosol"/>
    <property type="evidence" value="ECO:0007669"/>
    <property type="project" value="TreeGrafter"/>
</dbReference>
<evidence type="ECO:0000256" key="8">
    <source>
        <dbReference type="ARBA" id="ARBA00022840"/>
    </source>
</evidence>
<feature type="binding site" evidence="14">
    <location>
        <position position="231"/>
    </location>
    <ligand>
        <name>substrate</name>
    </ligand>
</feature>
<evidence type="ECO:0000313" key="46">
    <source>
        <dbReference type="Proteomes" id="UP000532204"/>
    </source>
</evidence>
<evidence type="ECO:0000313" key="42">
    <source>
        <dbReference type="Proteomes" id="UP000372890"/>
    </source>
</evidence>
<feature type="binding site" evidence="14">
    <location>
        <position position="339"/>
    </location>
    <ligand>
        <name>K(+)</name>
        <dbReference type="ChEBI" id="CHEBI:29103"/>
    </ligand>
</feature>
<dbReference type="InterPro" id="IPR036390">
    <property type="entry name" value="WH_DNA-bd_sf"/>
</dbReference>
<dbReference type="GO" id="GO:0003700">
    <property type="term" value="F:DNA-binding transcription factor activity"/>
    <property type="evidence" value="ECO:0007669"/>
    <property type="project" value="InterPro"/>
</dbReference>
<evidence type="ECO:0000313" key="30">
    <source>
        <dbReference type="EMBL" id="RXD12206.1"/>
    </source>
</evidence>
<evidence type="ECO:0000313" key="38">
    <source>
        <dbReference type="Proteomes" id="UP000284508"/>
    </source>
</evidence>
<evidence type="ECO:0000313" key="37">
    <source>
        <dbReference type="Proteomes" id="UP000271008"/>
    </source>
</evidence>
<dbReference type="Proteomes" id="UP000300926">
    <property type="component" value="Unassembled WGS sequence"/>
</dbReference>
<evidence type="ECO:0000313" key="19">
    <source>
        <dbReference type="EMBL" id="GCO39689.1"/>
    </source>
</evidence>
<dbReference type="Proteomes" id="UP000254181">
    <property type="component" value="Unassembled WGS sequence"/>
</dbReference>
<feature type="binding site" evidence="14">
    <location>
        <begin position="311"/>
        <end position="316"/>
    </location>
    <ligand>
        <name>ATP</name>
        <dbReference type="ChEBI" id="CHEBI:30616"/>
    </ligand>
</feature>
<keyword evidence="6 14" id="KW-0547">Nucleotide-binding</keyword>
<keyword evidence="8 14" id="KW-0067">ATP-binding</keyword>
<feature type="domain" description="HTH deoR-type" evidence="15">
    <location>
        <begin position="2"/>
        <end position="57"/>
    </location>
</feature>
<keyword evidence="11" id="KW-0805">Transcription regulation</keyword>
<evidence type="ECO:0000256" key="11">
    <source>
        <dbReference type="ARBA" id="ARBA00023015"/>
    </source>
</evidence>
<reference evidence="16 46" key="11">
    <citation type="submission" date="2019-05" db="EMBL/GenBank/DDBJ databases">
        <authorList>
            <consortium name="NARMS: The National Antimicrobial Resistance Monitoring System"/>
        </authorList>
    </citation>
    <scope>NUCLEOTIDE SEQUENCE [LARGE SCALE GENOMIC DNA]</scope>
    <source>
        <strain evidence="16 46">CVM N18EC122</strain>
    </source>
</reference>
<keyword evidence="12" id="KW-0804">Transcription</keyword>
<dbReference type="EMBL" id="SERV01000033">
    <property type="protein sequence ID" value="RYL76747.1"/>
    <property type="molecule type" value="Genomic_DNA"/>
</dbReference>
<dbReference type="InterPro" id="IPR011877">
    <property type="entry name" value="Ribokinase"/>
</dbReference>
<comment type="subcellular location">
    <subcellularLocation>
        <location evidence="14">Cytoplasm</location>
    </subcellularLocation>
</comment>
<proteinExistence type="inferred from homology"/>
<evidence type="ECO:0000313" key="22">
    <source>
        <dbReference type="EMBL" id="HAJ0998987.1"/>
    </source>
</evidence>
<dbReference type="RefSeq" id="WP_000667429.1">
    <property type="nucleotide sequence ID" value="NZ_AP018784.2"/>
</dbReference>
<dbReference type="EC" id="2.7.1.15" evidence="2 14"/>
<feature type="binding site" evidence="14">
    <location>
        <position position="343"/>
    </location>
    <ligand>
        <name>substrate</name>
    </ligand>
</feature>
<dbReference type="EMBL" id="VLTB01000044">
    <property type="protein sequence ID" value="NDR90120.1"/>
    <property type="molecule type" value="Genomic_DNA"/>
</dbReference>
<dbReference type="Proteomes" id="UP001180189">
    <property type="component" value="Chromosome"/>
</dbReference>
<reference evidence="29 37" key="7">
    <citation type="submission" date="2018-11" db="EMBL/GenBank/DDBJ databases">
        <title>Enterobacteriaceae from Patient.</title>
        <authorList>
            <person name="Shen C."/>
            <person name="Yang Y."/>
            <person name="Tian G."/>
        </authorList>
    </citation>
    <scope>NUCLEOTIDE SEQUENCE [LARGE SCALE GENOMIC DNA]</scope>
    <source>
        <strain evidence="29 37">GBGD28</strain>
    </source>
</reference>
<dbReference type="Proteomes" id="UP000184277">
    <property type="component" value="Unassembled WGS sequence"/>
</dbReference>
<keyword evidence="13 14" id="KW-0119">Carbohydrate metabolism</keyword>
<gene>
    <name evidence="33" type="primary">rbsK_1</name>
    <name evidence="14" type="synonym">rbsK</name>
    <name evidence="32" type="synonym">rbsK_4</name>
    <name evidence="27" type="ORF">BK383_01815</name>
    <name evidence="28" type="ORF">D3C88_29675</name>
    <name evidence="16" type="ORF">E6D34_25435</name>
    <name evidence="29" type="ORF">EIA08_25655</name>
    <name evidence="17" type="ORF">EN85_004781</name>
    <name evidence="30" type="ORF">EPS76_20125</name>
    <name evidence="31" type="ORF">EWK56_26280</name>
    <name evidence="19" type="ORF">ExPECSC038_03806</name>
    <name evidence="24" type="ORF">FPI65_02105</name>
    <name evidence="26" type="ORF">G4A38_24575</name>
    <name evidence="25" type="ORF">G4A47_24295</name>
    <name evidence="20" type="ORF">GRC73_23195</name>
    <name evidence="21" type="ORF">HIE29_004392</name>
    <name evidence="22" type="ORF">HL601_26160</name>
    <name evidence="23" type="ORF">HLX92_24145</name>
    <name evidence="33" type="ORF">NCTC9001_02438</name>
    <name evidence="32" type="ORF">NCTC9075_02691</name>
    <name evidence="34" type="ORF">OGM49_14990</name>
    <name evidence="18" type="ORF">R8O40_003966</name>
</gene>
<dbReference type="Proteomes" id="UP000271008">
    <property type="component" value="Unassembled WGS sequence"/>
</dbReference>
<evidence type="ECO:0000313" key="16">
    <source>
        <dbReference type="EMBL" id="EFC9752517.1"/>
    </source>
</evidence>
<dbReference type="UniPathway" id="UPA00916">
    <property type="reaction ID" value="UER00889"/>
</dbReference>
<dbReference type="InterPro" id="IPR036388">
    <property type="entry name" value="WH-like_DNA-bd_sf"/>
</dbReference>
<evidence type="ECO:0000313" key="32">
    <source>
        <dbReference type="EMBL" id="STP19279.1"/>
    </source>
</evidence>
<evidence type="ECO:0000313" key="33">
    <source>
        <dbReference type="EMBL" id="VFS18011.1"/>
    </source>
</evidence>
<evidence type="ECO:0000313" key="23">
    <source>
        <dbReference type="EMBL" id="MBA1889247.1"/>
    </source>
</evidence>
<dbReference type="EMBL" id="JABUPJ010000057">
    <property type="protein sequence ID" value="NYQ41674.1"/>
    <property type="molecule type" value="Genomic_DNA"/>
</dbReference>
<feature type="binding site" evidence="14">
    <location>
        <position position="275"/>
    </location>
    <ligand>
        <name>ATP</name>
        <dbReference type="ChEBI" id="CHEBI:30616"/>
    </ligand>
</feature>
<dbReference type="Proteomes" id="UP000517067">
    <property type="component" value="Unassembled WGS sequence"/>
</dbReference>
<evidence type="ECO:0000256" key="13">
    <source>
        <dbReference type="ARBA" id="ARBA00023277"/>
    </source>
</evidence>
<dbReference type="SMART" id="SM00420">
    <property type="entry name" value="HTH_DEOR"/>
    <property type="match status" value="1"/>
</dbReference>
<evidence type="ECO:0000256" key="1">
    <source>
        <dbReference type="ARBA" id="ARBA00005380"/>
    </source>
</evidence>
<comment type="function">
    <text evidence="14">Catalyzes the phosphorylation of ribose at O-5 in a reaction requiring ATP and magnesium. The resulting D-ribose-5-phosphate can then be used either for sythesis of nucleotides, histidine, and tryptophan, or as a component of the pentose phosphate pathway.</text>
</comment>
<comment type="cofactor">
    <cofactor evidence="14">
        <name>Mg(2+)</name>
        <dbReference type="ChEBI" id="CHEBI:18420"/>
    </cofactor>
    <text evidence="14">Requires a divalent cation, most likely magnesium in vivo, as an electrophilic catalyst to aid phosphoryl group transfer. It is the chelate of the metal and the nucleotide that is the actual substrate.</text>
</comment>
<evidence type="ECO:0000313" key="31">
    <source>
        <dbReference type="EMBL" id="RYL76747.1"/>
    </source>
</evidence>
<feature type="binding site" evidence="14">
    <location>
        <position position="373"/>
    </location>
    <ligand>
        <name>K(+)</name>
        <dbReference type="ChEBI" id="CHEBI:29103"/>
    </ligand>
</feature>
<evidence type="ECO:0000313" key="43">
    <source>
        <dbReference type="Proteomes" id="UP000471490"/>
    </source>
</evidence>
<dbReference type="PANTHER" id="PTHR10584:SF166">
    <property type="entry name" value="RIBOKINASE"/>
    <property type="match status" value="1"/>
</dbReference>
<feature type="binding site" evidence="14">
    <location>
        <position position="337"/>
    </location>
    <ligand>
        <name>K(+)</name>
        <dbReference type="ChEBI" id="CHEBI:29103"/>
    </ligand>
</feature>
<evidence type="ECO:0000313" key="21">
    <source>
        <dbReference type="EMBL" id="HAH7770893.1"/>
    </source>
</evidence>
<reference evidence="27 35" key="1">
    <citation type="submission" date="2016-10" db="EMBL/GenBank/DDBJ databases">
        <title>Comprehensive resistome analysis reveals the prevalence of NDM and MCR-1 in Chinese poultry production.</title>
        <authorList>
            <person name="Wang Y."/>
            <person name="Zhang R."/>
            <person name="Li J."/>
            <person name="Wu Z."/>
            <person name="Wenjuan Y."/>
            <person name="Schwarz S."/>
            <person name="Tyrrell J."/>
            <person name="Zheng Y."/>
            <person name="Wang S."/>
            <person name="Shen Z."/>
            <person name="Liu Z."/>
            <person name="Lei L."/>
            <person name="Li M."/>
            <person name="Zhang Q."/>
            <person name="Wu C."/>
            <person name="Zhang Q."/>
            <person name="Wu Y."/>
            <person name="Walsh T."/>
            <person name="Shen J."/>
        </authorList>
    </citation>
    <scope>NUCLEOTIDE SEQUENCE [LARGE SCALE GENOMIC DNA]</scope>
    <source>
        <strain evidence="27 35">570</strain>
    </source>
</reference>
<evidence type="ECO:0000313" key="27">
    <source>
        <dbReference type="EMBL" id="OJR57321.1"/>
    </source>
</evidence>
<evidence type="ECO:0000256" key="2">
    <source>
        <dbReference type="ARBA" id="ARBA00012035"/>
    </source>
</evidence>
<comment type="catalytic activity">
    <reaction evidence="14">
        <text>D-ribose + ATP = D-ribose 5-phosphate + ADP + H(+)</text>
        <dbReference type="Rhea" id="RHEA:13697"/>
        <dbReference type="ChEBI" id="CHEBI:15378"/>
        <dbReference type="ChEBI" id="CHEBI:30616"/>
        <dbReference type="ChEBI" id="CHEBI:47013"/>
        <dbReference type="ChEBI" id="CHEBI:78346"/>
        <dbReference type="ChEBI" id="CHEBI:456216"/>
        <dbReference type="EC" id="2.7.1.15"/>
    </reaction>
</comment>
<reference evidence="28 38" key="2">
    <citation type="journal article" date="2018" name="BMC Microbiol.">
        <title>Genome sequencing of strains of the most prevalent clonal group of O1:K1:H7 Escherichia coli that causes neonatal meningitis in France.</title>
        <authorList>
            <person name="Geslain G."/>
            <person name="Birgy A."/>
            <person name="Adiba S."/>
            <person name="Magnan M."/>
            <person name="Courroux C."/>
            <person name="Levy C."/>
            <person name="Cohen R."/>
            <person name="Bidet P."/>
            <person name="Bonacorsi S."/>
        </authorList>
    </citation>
    <scope>NUCLEOTIDE SEQUENCE [LARGE SCALE GENOMIC DNA]</scope>
    <source>
        <strain evidence="28 38">S308</strain>
    </source>
</reference>
<evidence type="ECO:0000256" key="3">
    <source>
        <dbReference type="ARBA" id="ARBA00016943"/>
    </source>
</evidence>
<dbReference type="EMBL" id="CP107128">
    <property type="protein sequence ID" value="WLM94030.1"/>
    <property type="molecule type" value="Genomic_DNA"/>
</dbReference>
<evidence type="ECO:0000313" key="26">
    <source>
        <dbReference type="EMBL" id="NYQ41674.1"/>
    </source>
</evidence>
<dbReference type="EMBL" id="CAADIS010000004">
    <property type="protein sequence ID" value="VFS18011.1"/>
    <property type="molecule type" value="Genomic_DNA"/>
</dbReference>
<evidence type="ECO:0000256" key="14">
    <source>
        <dbReference type="HAMAP-Rule" id="MF_01987"/>
    </source>
</evidence>
<keyword evidence="5 14" id="KW-0479">Metal-binding</keyword>
<dbReference type="EMBL" id="DABCJL010000013">
    <property type="protein sequence ID" value="HAH7770893.1"/>
    <property type="molecule type" value="Genomic_DNA"/>
</dbReference>
<dbReference type="HAMAP" id="MF_01987">
    <property type="entry name" value="Ribokinase"/>
    <property type="match status" value="1"/>
</dbReference>
<keyword evidence="9 14" id="KW-0460">Magnesium</keyword>
<dbReference type="EMBL" id="AASEBA010000098">
    <property type="protein sequence ID" value="EFC9752517.1"/>
    <property type="molecule type" value="Genomic_DNA"/>
</dbReference>
<evidence type="ECO:0000259" key="15">
    <source>
        <dbReference type="PROSITE" id="PS51000"/>
    </source>
</evidence>
<dbReference type="EMBL" id="SCJN01000206">
    <property type="protein sequence ID" value="RXD12206.1"/>
    <property type="molecule type" value="Genomic_DNA"/>
</dbReference>
<dbReference type="EMBL" id="JABFNF010000037">
    <property type="protein sequence ID" value="MBA1889247.1"/>
    <property type="molecule type" value="Genomic_DNA"/>
</dbReference>
<keyword evidence="10 14" id="KW-0630">Potassium</keyword>
<dbReference type="Proteomes" id="UP001285616">
    <property type="component" value="Unassembled WGS sequence"/>
</dbReference>
<protein>
    <recommendedName>
        <fullName evidence="3 14">Ribokinase</fullName>
        <shortName evidence="14">RK</shortName>
        <ecNumber evidence="2 14">2.7.1.15</ecNumber>
    </recommendedName>
</protein>
<accession>A0A067HQX2</accession>
<reference evidence="18" key="17">
    <citation type="submission" date="2024-02" db="EMBL/GenBank/DDBJ databases">
        <authorList>
            <consortium name="Clinical and Environmental Microbiology Branch: Whole genome sequencing antimicrobial resistance pathogens in the healthcare setting"/>
        </authorList>
    </citation>
    <scope>NUCLEOTIDE SEQUENCE</scope>
    <source>
        <strain evidence="18">1924188</strain>
    </source>
</reference>
<dbReference type="Gene3D" id="3.40.1190.20">
    <property type="match status" value="1"/>
</dbReference>
<reference evidence="34" key="16">
    <citation type="journal article" date="2023" name="Microorganisms">
        <title>Comparative Genomic Analysis of ST131 Subclade C2 of ESBL-Producing E. coli Isolates from Patients with Recurrent and Sporadic Urinary Tract Infections.</title>
        <authorList>
            <person name="Jaen-Luchoro D."/>
            <person name="Kahnamouei A."/>
            <person name="Yazdanshenas S."/>
            <person name="Lindblom A."/>
            <person name="Samuelsson E."/>
            <person name="Ahren C."/>
            <person name="Karami N."/>
        </authorList>
    </citation>
    <scope>NUCLEOTIDE SEQUENCE</scope>
    <source>
        <strain evidence="34">S7</strain>
    </source>
</reference>
<dbReference type="Proteomes" id="UP000543257">
    <property type="component" value="Unassembled WGS sequence"/>
</dbReference>
<evidence type="ECO:0000313" key="20">
    <source>
        <dbReference type="EMBL" id="HAH4526866.1"/>
    </source>
</evidence>
<dbReference type="OMA" id="NDAENMI"/>
<reference evidence="20" key="12">
    <citation type="submission" date="2019-12" db="EMBL/GenBank/DDBJ databases">
        <authorList>
            <consortium name="NCBI Pathogen Detection Project"/>
        </authorList>
    </citation>
    <scope>NUCLEOTIDE SEQUENCE</scope>
    <source>
        <strain evidence="21">C0382</strain>
        <strain evidence="22">EC00605</strain>
        <strain evidence="20">EC00763</strain>
    </source>
</reference>
<evidence type="ECO:0000313" key="36">
    <source>
        <dbReference type="Proteomes" id="UP000254181"/>
    </source>
</evidence>
<reference evidence="19 41" key="4">
    <citation type="submission" date="2018-04" db="EMBL/GenBank/DDBJ databases">
        <title>Large scale genomics of bovine and human commensal E. coli to reveal the emerging process of EHEC.</title>
        <authorList>
            <person name="Arimizu Y."/>
            <person name="Ogura Y."/>
        </authorList>
    </citation>
    <scope>NUCLEOTIDE SEQUENCE [LARGE SCALE GENOMIC DNA]</scope>
    <source>
        <strain evidence="19 41">ECSC038</strain>
    </source>
</reference>
<dbReference type="GO" id="GO:0019303">
    <property type="term" value="P:D-ribose catabolic process"/>
    <property type="evidence" value="ECO:0007669"/>
    <property type="project" value="UniProtKB-UniRule"/>
</dbReference>
<feature type="binding site" evidence="14">
    <location>
        <begin position="129"/>
        <end position="133"/>
    </location>
    <ligand>
        <name>substrate</name>
    </ligand>
</feature>
<dbReference type="EMBL" id="MOKI01000001">
    <property type="protein sequence ID" value="OJR57321.1"/>
    <property type="molecule type" value="Genomic_DNA"/>
</dbReference>
<evidence type="ECO:0000313" key="18">
    <source>
        <dbReference type="EMBL" id="EMJ5255674.1"/>
    </source>
</evidence>
<evidence type="ECO:0000256" key="9">
    <source>
        <dbReference type="ARBA" id="ARBA00022842"/>
    </source>
</evidence>
<dbReference type="FunFam" id="3.40.1190.20:FF:000019">
    <property type="entry name" value="Ribokinase"/>
    <property type="match status" value="1"/>
</dbReference>
<dbReference type="EMBL" id="JABUPU010000059">
    <property type="protein sequence ID" value="NYP88230.1"/>
    <property type="molecule type" value="Genomic_DNA"/>
</dbReference>
<dbReference type="InterPro" id="IPR002173">
    <property type="entry name" value="Carboh/pur_kinase_PfkB_CS"/>
</dbReference>
<evidence type="ECO:0000256" key="10">
    <source>
        <dbReference type="ARBA" id="ARBA00022958"/>
    </source>
</evidence>
<comment type="caution">
    <text evidence="14">Lacks conserved residue(s) required for the propagation of feature annotation.</text>
</comment>
<dbReference type="EMBL" id="BFIH01000067">
    <property type="protein sequence ID" value="GCO39689.1"/>
    <property type="molecule type" value="Genomic_DNA"/>
</dbReference>
<evidence type="ECO:0000313" key="35">
    <source>
        <dbReference type="Proteomes" id="UP000184277"/>
    </source>
</evidence>